<dbReference type="SMART" id="SM00955">
    <property type="entry name" value="RNB"/>
    <property type="match status" value="1"/>
</dbReference>
<sequence>MDVVAPKLRLMTRRGAALCGKRLLARVDGWRRNASHPDARVLSVLGDRGDIETETRCILAVHDVHDAAFTKAALRDLPAEGDAWTVEKSYFADGNPNPRETRRDFRGTKTCSIDPPGCVDVDDAVSVKILPDARGYEIGVHIADVSHFVREGTHLDHEARARGTTTYLVDRRIDMLPGLLSENLCSLVEREDRLAMSCAWTLDADFNVSDTWFGKSVVRSDHQLSYYQAQAIVDGADAADLRVDLDVLRRFAAARRAARTARGAVELSSAELRFETSNDGVPTDVLTKGEVPMMAVIAELMIAANASVATKAREAFPTSAFVRRHAPPRLGGFEELRALVASEGVDVALDASNGEALAGSIERAARRAACPADAGVLFRSIATRAMSEAQYACAGATPPADGGGHYGLALDAYAHFTSPIRRYADVIAHRQLVAALARREGEGDATVDVPYPTTTSSSSSSSSLSRASLTSTATHLNERNRASKRAQTKCAELYLLKVLQTAPAIEPALVIEVKDDGVVVFLPRFHVRGAVRLRRANREDGTSTVALPAKETVFEEETSGTRAGGQVRSIHWSPYDRVRVVNADP</sequence>
<dbReference type="GO" id="GO:0003723">
    <property type="term" value="F:RNA binding"/>
    <property type="evidence" value="ECO:0007669"/>
    <property type="project" value="InterPro"/>
</dbReference>
<reference evidence="6 7" key="1">
    <citation type="journal article" date="2009" name="Science">
        <title>Green evolution and dynamic adaptations revealed by genomes of the marine picoeukaryotes Micromonas.</title>
        <authorList>
            <person name="Worden A.Z."/>
            <person name="Lee J.H."/>
            <person name="Mock T."/>
            <person name="Rouze P."/>
            <person name="Simmons M.P."/>
            <person name="Aerts A.L."/>
            <person name="Allen A.E."/>
            <person name="Cuvelier M.L."/>
            <person name="Derelle E."/>
            <person name="Everett M.V."/>
            <person name="Foulon E."/>
            <person name="Grimwood J."/>
            <person name="Gundlach H."/>
            <person name="Henrissat B."/>
            <person name="Napoli C."/>
            <person name="McDonald S.M."/>
            <person name="Parker M.S."/>
            <person name="Rombauts S."/>
            <person name="Salamov A."/>
            <person name="Von Dassow P."/>
            <person name="Badger J.H."/>
            <person name="Coutinho P.M."/>
            <person name="Demir E."/>
            <person name="Dubchak I."/>
            <person name="Gentemann C."/>
            <person name="Eikrem W."/>
            <person name="Gready J.E."/>
            <person name="John U."/>
            <person name="Lanier W."/>
            <person name="Lindquist E.A."/>
            <person name="Lucas S."/>
            <person name="Mayer K.F."/>
            <person name="Moreau H."/>
            <person name="Not F."/>
            <person name="Otillar R."/>
            <person name="Panaud O."/>
            <person name="Pangilinan J."/>
            <person name="Paulsen I."/>
            <person name="Piegu B."/>
            <person name="Poliakov A."/>
            <person name="Robbens S."/>
            <person name="Schmutz J."/>
            <person name="Toulza E."/>
            <person name="Wyss T."/>
            <person name="Zelensky A."/>
            <person name="Zhou K."/>
            <person name="Armbrust E.V."/>
            <person name="Bhattacharya D."/>
            <person name="Goodenough U.W."/>
            <person name="Van de Peer Y."/>
            <person name="Grigoriev I.V."/>
        </authorList>
    </citation>
    <scope>NUCLEOTIDE SEQUENCE [LARGE SCALE GENOMIC DNA]</scope>
    <source>
        <strain evidence="6 7">CCMP1545</strain>
    </source>
</reference>
<evidence type="ECO:0000256" key="1">
    <source>
        <dbReference type="ARBA" id="ARBA00001946"/>
    </source>
</evidence>
<dbReference type="Gene3D" id="2.40.50.140">
    <property type="entry name" value="Nucleic acid-binding proteins"/>
    <property type="match status" value="1"/>
</dbReference>
<dbReference type="InterPro" id="IPR050180">
    <property type="entry name" value="RNR_Ribonuclease"/>
</dbReference>
<dbReference type="OrthoDB" id="372421at2759"/>
<dbReference type="Pfam" id="PF17849">
    <property type="entry name" value="OB_Dis3"/>
    <property type="match status" value="1"/>
</dbReference>
<dbReference type="GeneID" id="9686484"/>
<proteinExistence type="predicted"/>
<accession>C1N007</accession>
<keyword evidence="3" id="KW-0460">Magnesium</keyword>
<evidence type="ECO:0000256" key="2">
    <source>
        <dbReference type="ARBA" id="ARBA00016366"/>
    </source>
</evidence>
<dbReference type="STRING" id="564608.C1N007"/>
<feature type="compositionally biased region" description="Low complexity" evidence="4">
    <location>
        <begin position="453"/>
        <end position="474"/>
    </location>
</feature>
<dbReference type="Gene3D" id="2.40.50.700">
    <property type="match status" value="1"/>
</dbReference>
<evidence type="ECO:0000256" key="4">
    <source>
        <dbReference type="SAM" id="MobiDB-lite"/>
    </source>
</evidence>
<dbReference type="InterPro" id="IPR041505">
    <property type="entry name" value="Dis3_CSD2"/>
</dbReference>
<dbReference type="PROSITE" id="PS01175">
    <property type="entry name" value="RIBONUCLEASE_II"/>
    <property type="match status" value="1"/>
</dbReference>
<evidence type="ECO:0000256" key="3">
    <source>
        <dbReference type="ARBA" id="ARBA00022842"/>
    </source>
</evidence>
<evidence type="ECO:0000313" key="7">
    <source>
        <dbReference type="Proteomes" id="UP000001876"/>
    </source>
</evidence>
<dbReference type="SUPFAM" id="SSF50249">
    <property type="entry name" value="Nucleic acid-binding proteins"/>
    <property type="match status" value="1"/>
</dbReference>
<dbReference type="InterPro" id="IPR022966">
    <property type="entry name" value="RNase_II/R_CS"/>
</dbReference>
<dbReference type="eggNOG" id="KOG2102">
    <property type="taxonomic scope" value="Eukaryota"/>
</dbReference>
<dbReference type="EMBL" id="GG663743">
    <property type="protein sequence ID" value="EEH54962.1"/>
    <property type="molecule type" value="Genomic_DNA"/>
</dbReference>
<dbReference type="GO" id="GO:0006402">
    <property type="term" value="P:mRNA catabolic process"/>
    <property type="evidence" value="ECO:0007669"/>
    <property type="project" value="TreeGrafter"/>
</dbReference>
<dbReference type="OMA" id="VSCVWTL"/>
<dbReference type="RefSeq" id="XP_003061312.1">
    <property type="nucleotide sequence ID" value="XM_003061266.1"/>
</dbReference>
<keyword evidence="7" id="KW-1185">Reference proteome</keyword>
<dbReference type="InterPro" id="IPR012340">
    <property type="entry name" value="NA-bd_OB-fold"/>
</dbReference>
<organism evidence="7">
    <name type="scientific">Micromonas pusilla (strain CCMP1545)</name>
    <name type="common">Picoplanktonic green alga</name>
    <dbReference type="NCBI Taxonomy" id="564608"/>
    <lineage>
        <taxon>Eukaryota</taxon>
        <taxon>Viridiplantae</taxon>
        <taxon>Chlorophyta</taxon>
        <taxon>Mamiellophyceae</taxon>
        <taxon>Mamiellales</taxon>
        <taxon>Mamiellaceae</taxon>
        <taxon>Micromonas</taxon>
    </lineage>
</organism>
<protein>
    <recommendedName>
        <fullName evidence="2">DIS3-like exonuclease 1</fullName>
    </recommendedName>
</protein>
<dbReference type="Proteomes" id="UP000001876">
    <property type="component" value="Unassembled WGS sequence"/>
</dbReference>
<dbReference type="Pfam" id="PF00773">
    <property type="entry name" value="RNB"/>
    <property type="match status" value="1"/>
</dbReference>
<evidence type="ECO:0000259" key="5">
    <source>
        <dbReference type="SMART" id="SM00955"/>
    </source>
</evidence>
<dbReference type="PANTHER" id="PTHR23355:SF30">
    <property type="entry name" value="DIS3-LIKE EXONUCLEASE 1"/>
    <property type="match status" value="1"/>
</dbReference>
<dbReference type="PANTHER" id="PTHR23355">
    <property type="entry name" value="RIBONUCLEASE"/>
    <property type="match status" value="1"/>
</dbReference>
<comment type="cofactor">
    <cofactor evidence="1">
        <name>Mg(2+)</name>
        <dbReference type="ChEBI" id="CHEBI:18420"/>
    </cofactor>
</comment>
<gene>
    <name evidence="6" type="ORF">MICPUCDRAFT_35098</name>
</gene>
<feature type="domain" description="RNB" evidence="5">
    <location>
        <begin position="102"/>
        <end position="438"/>
    </location>
</feature>
<dbReference type="InterPro" id="IPR001900">
    <property type="entry name" value="RNase_II/R"/>
</dbReference>
<dbReference type="GO" id="GO:0000175">
    <property type="term" value="F:3'-5'-RNA exonuclease activity"/>
    <property type="evidence" value="ECO:0007669"/>
    <property type="project" value="TreeGrafter"/>
</dbReference>
<evidence type="ECO:0000313" key="6">
    <source>
        <dbReference type="EMBL" id="EEH54962.1"/>
    </source>
</evidence>
<dbReference type="KEGG" id="mpp:MICPUCDRAFT_35098"/>
<dbReference type="AlphaFoldDB" id="C1N007"/>
<feature type="region of interest" description="Disordered" evidence="4">
    <location>
        <begin position="444"/>
        <end position="483"/>
    </location>
</feature>
<name>C1N007_MICPC</name>